<dbReference type="AlphaFoldDB" id="A0A1H7VB58"/>
<evidence type="ECO:0008006" key="3">
    <source>
        <dbReference type="Google" id="ProtNLM"/>
    </source>
</evidence>
<dbReference type="RefSeq" id="WP_091838414.1">
    <property type="nucleotide sequence ID" value="NZ_FOAN01000007.1"/>
</dbReference>
<evidence type="ECO:0000313" key="1">
    <source>
        <dbReference type="EMBL" id="SEM06118.1"/>
    </source>
</evidence>
<keyword evidence="2" id="KW-1185">Reference proteome</keyword>
<organism evidence="1 2">
    <name type="scientific">Bosea lupini</name>
    <dbReference type="NCBI Taxonomy" id="1036779"/>
    <lineage>
        <taxon>Bacteria</taxon>
        <taxon>Pseudomonadati</taxon>
        <taxon>Pseudomonadota</taxon>
        <taxon>Alphaproteobacteria</taxon>
        <taxon>Hyphomicrobiales</taxon>
        <taxon>Boseaceae</taxon>
        <taxon>Bosea</taxon>
    </lineage>
</organism>
<accession>A0A1H7VB58</accession>
<sequence>MIVRNQSDIEQHLATIEASTRRAIEALGSLARPADALRQMKFGTIGRHPIEDRALNLVEQINQTFSYLVALNAAKWLLETHLDTGGLSLAPGAHASQRLDIMSLQPNLVGAEVFAATSPSSNRKLDKDLKRLARDSSQHRYAFFYSPGYAPGRHSKLEKVTGVQVHCIDI</sequence>
<dbReference type="Proteomes" id="UP000199664">
    <property type="component" value="Unassembled WGS sequence"/>
</dbReference>
<protein>
    <recommendedName>
        <fullName evidence="3">Restriction endonuclease</fullName>
    </recommendedName>
</protein>
<evidence type="ECO:0000313" key="2">
    <source>
        <dbReference type="Proteomes" id="UP000199664"/>
    </source>
</evidence>
<dbReference type="OrthoDB" id="8420011at2"/>
<reference evidence="2" key="1">
    <citation type="submission" date="2016-10" db="EMBL/GenBank/DDBJ databases">
        <authorList>
            <person name="Varghese N."/>
            <person name="Submissions S."/>
        </authorList>
    </citation>
    <scope>NUCLEOTIDE SEQUENCE [LARGE SCALE GENOMIC DNA]</scope>
    <source>
        <strain evidence="2">LMG 26383,CCUG 61248,R- 45681</strain>
    </source>
</reference>
<name>A0A1H7VB58_9HYPH</name>
<gene>
    <name evidence="1" type="ORF">SAMN04515666_1078</name>
</gene>
<dbReference type="EMBL" id="FOAN01000007">
    <property type="protein sequence ID" value="SEM06118.1"/>
    <property type="molecule type" value="Genomic_DNA"/>
</dbReference>
<proteinExistence type="predicted"/>